<reference evidence="1 2" key="1">
    <citation type="journal article" date="2008" name="BMC Genomics">
        <title>Genome sequence and rapid evolution of the rice pathogen Xanthomonas oryzae pv. oryzae PXO99A.</title>
        <authorList>
            <person name="Salzberg S.L."/>
            <person name="Sommer D.D."/>
            <person name="Schatz M.C."/>
            <person name="Phillippy A.M."/>
            <person name="Rabinowicz P.D."/>
            <person name="Tsuge S."/>
            <person name="Furutani A."/>
            <person name="Ochiai H."/>
            <person name="Delcher A.L."/>
            <person name="Kelley D."/>
            <person name="Madupu R."/>
            <person name="Puiu D."/>
            <person name="Radune D."/>
            <person name="Shumway M."/>
            <person name="Trapnell C."/>
            <person name="Aparna G."/>
            <person name="Jha G."/>
            <person name="Pandey A."/>
            <person name="Patil P.B."/>
            <person name="Ishihara H."/>
            <person name="Meyer D.F."/>
            <person name="Szurek B."/>
            <person name="Verdier V."/>
            <person name="Koebnik R."/>
            <person name="Dow J.M."/>
            <person name="Ryan R.P."/>
            <person name="Hirata H."/>
            <person name="Tsuyumu S."/>
            <person name="Won Lee S."/>
            <person name="Seo Y.S."/>
            <person name="Sriariyanum M."/>
            <person name="Ronald P.C."/>
            <person name="Sonti R.V."/>
            <person name="Van Sluys M.A."/>
            <person name="Leach J.E."/>
            <person name="White F.F."/>
            <person name="Bogdanove A.J."/>
        </authorList>
    </citation>
    <scope>NUCLEOTIDE SEQUENCE [LARGE SCALE GENOMIC DNA]</scope>
    <source>
        <strain evidence="1 2">PXO99A</strain>
    </source>
</reference>
<name>A0A0K0GIB2_XANOP</name>
<evidence type="ECO:0000313" key="1">
    <source>
        <dbReference type="EMBL" id="ACD57993.1"/>
    </source>
</evidence>
<dbReference type="EMBL" id="CP000967">
    <property type="protein sequence ID" value="ACD57993.1"/>
    <property type="molecule type" value="Genomic_DNA"/>
</dbReference>
<proteinExistence type="predicted"/>
<evidence type="ECO:0000313" key="2">
    <source>
        <dbReference type="Proteomes" id="UP000001740"/>
    </source>
</evidence>
<gene>
    <name evidence="1" type="ordered locus">PXO_05818</name>
</gene>
<organism evidence="1 2">
    <name type="scientific">Xanthomonas oryzae pv. oryzae (strain PXO99A)</name>
    <dbReference type="NCBI Taxonomy" id="360094"/>
    <lineage>
        <taxon>Bacteria</taxon>
        <taxon>Pseudomonadati</taxon>
        <taxon>Pseudomonadota</taxon>
        <taxon>Gammaproteobacteria</taxon>
        <taxon>Lysobacterales</taxon>
        <taxon>Lysobacteraceae</taxon>
        <taxon>Xanthomonas</taxon>
    </lineage>
</organism>
<sequence>MLIPVATTCDGDALEHTHRCERWRSSPRRHAPVIGQVASTRSVRWD</sequence>
<accession>A0A0K0GIB2</accession>
<dbReference type="KEGG" id="xop:PXO_05818"/>
<dbReference type="HOGENOM" id="CLU_3190698_0_0_6"/>
<protein>
    <submittedName>
        <fullName evidence="1">Uncharacterized protein</fullName>
    </submittedName>
</protein>
<dbReference type="AlphaFoldDB" id="A0A0K0GIB2"/>
<dbReference type="Proteomes" id="UP000001740">
    <property type="component" value="Chromosome"/>
</dbReference>